<dbReference type="Pfam" id="PF13531">
    <property type="entry name" value="SBP_bac_11"/>
    <property type="match status" value="1"/>
</dbReference>
<keyword evidence="4 7" id="KW-0732">Signal</keyword>
<dbReference type="NCBIfam" id="TIGR01256">
    <property type="entry name" value="modA"/>
    <property type="match status" value="1"/>
</dbReference>
<feature type="binding site" evidence="6">
    <location>
        <position position="174"/>
    </location>
    <ligand>
        <name>molybdate</name>
        <dbReference type="ChEBI" id="CHEBI:36264"/>
    </ligand>
</feature>
<dbReference type="InterPro" id="IPR044084">
    <property type="entry name" value="AvModA-like_subst-bd"/>
</dbReference>
<evidence type="ECO:0000256" key="6">
    <source>
        <dbReference type="PIRSR" id="PIRSR004846-1"/>
    </source>
</evidence>
<dbReference type="PANTHER" id="PTHR30632">
    <property type="entry name" value="MOLYBDATE-BINDING PERIPLASMIC PROTEIN"/>
    <property type="match status" value="1"/>
</dbReference>
<dbReference type="GO" id="GO:1901359">
    <property type="term" value="F:tungstate binding"/>
    <property type="evidence" value="ECO:0007669"/>
    <property type="project" value="UniProtKB-ARBA"/>
</dbReference>
<dbReference type="GO" id="GO:0046872">
    <property type="term" value="F:metal ion binding"/>
    <property type="evidence" value="ECO:0007669"/>
    <property type="project" value="UniProtKB-KW"/>
</dbReference>
<sequence length="262" mass="26901">MPTCRPILSCLAVAIAFCIPHGARAEPLRLAVAANFAGTAQILADAYTARGGERPTVSSGSSGQLATQITQGAPFDLFLSADAERPRDLVAQGLADPASRTTYAIGQLVLWQPDGAAPPHAAPLGAATLAANGFTRLAICNPQTAPYGAASIQALHALGVYDTVSNKLVVANSVAQALQFARSGNAELAFVALAQVHDGHGGAYWLVPQKLYAPIVQDAVVLSHAPHPGEAHAFMTFLQGPQARKLIEAAGYVVPATAGTAP</sequence>
<comment type="similarity">
    <text evidence="1">Belongs to the bacterial solute-binding protein ModA family.</text>
</comment>
<dbReference type="InterPro" id="IPR050682">
    <property type="entry name" value="ModA/WtpA"/>
</dbReference>
<accession>A0A7W4I6Z1</accession>
<organism evidence="8 9">
    <name type="scientific">Gluconacetobacter diazotrophicus</name>
    <name type="common">Acetobacter diazotrophicus</name>
    <dbReference type="NCBI Taxonomy" id="33996"/>
    <lineage>
        <taxon>Bacteria</taxon>
        <taxon>Pseudomonadati</taxon>
        <taxon>Pseudomonadota</taxon>
        <taxon>Alphaproteobacteria</taxon>
        <taxon>Acetobacterales</taxon>
        <taxon>Acetobacteraceae</taxon>
        <taxon>Gluconacetobacter</taxon>
    </lineage>
</organism>
<dbReference type="GO" id="GO:0030973">
    <property type="term" value="F:molybdate ion binding"/>
    <property type="evidence" value="ECO:0007669"/>
    <property type="project" value="InterPro"/>
</dbReference>
<keyword evidence="2 6" id="KW-0500">Molybdenum</keyword>
<dbReference type="PIRSF" id="PIRSF004846">
    <property type="entry name" value="ModA"/>
    <property type="match status" value="1"/>
</dbReference>
<dbReference type="FunFam" id="3.40.190.10:FF:000035">
    <property type="entry name" value="Molybdate ABC transporter substrate-binding protein"/>
    <property type="match status" value="1"/>
</dbReference>
<gene>
    <name evidence="8" type="primary">modA</name>
    <name evidence="8" type="ORF">HLH33_13920</name>
</gene>
<evidence type="ECO:0000313" key="9">
    <source>
        <dbReference type="Proteomes" id="UP000550787"/>
    </source>
</evidence>
<dbReference type="Proteomes" id="UP000550787">
    <property type="component" value="Unassembled WGS sequence"/>
</dbReference>
<dbReference type="PANTHER" id="PTHR30632:SF14">
    <property type="entry name" value="TUNGSTATE_MOLYBDATE_CHROMATE-BINDING PROTEIN MODA"/>
    <property type="match status" value="1"/>
</dbReference>
<evidence type="ECO:0000256" key="1">
    <source>
        <dbReference type="ARBA" id="ARBA00009175"/>
    </source>
</evidence>
<comment type="subunit">
    <text evidence="5">The complex is composed of two ATP-binding proteins (ModC), two transmembrane proteins (ModB) and a solute-binding protein (ModA).</text>
</comment>
<reference evidence="8 9" key="1">
    <citation type="submission" date="2020-04" db="EMBL/GenBank/DDBJ databases">
        <title>Description of novel Gluconacetobacter.</title>
        <authorList>
            <person name="Sombolestani A."/>
        </authorList>
    </citation>
    <scope>NUCLEOTIDE SEQUENCE [LARGE SCALE GENOMIC DNA]</scope>
    <source>
        <strain evidence="8 9">LMG 7603</strain>
    </source>
</reference>
<dbReference type="RefSeq" id="WP_183116210.1">
    <property type="nucleotide sequence ID" value="NZ_JABEQG010000030.1"/>
</dbReference>
<name>A0A7W4I6Z1_GLUDI</name>
<dbReference type="EMBL" id="JABEQG010000030">
    <property type="protein sequence ID" value="MBB2157397.1"/>
    <property type="molecule type" value="Genomic_DNA"/>
</dbReference>
<dbReference type="CDD" id="cd13539">
    <property type="entry name" value="PBP2_AvModA"/>
    <property type="match status" value="1"/>
</dbReference>
<protein>
    <submittedName>
        <fullName evidence="8">Molybdate ABC transporter substrate-binding protein</fullName>
    </submittedName>
</protein>
<evidence type="ECO:0000256" key="3">
    <source>
        <dbReference type="ARBA" id="ARBA00022723"/>
    </source>
</evidence>
<dbReference type="Gene3D" id="3.40.190.10">
    <property type="entry name" value="Periplasmic binding protein-like II"/>
    <property type="match status" value="2"/>
</dbReference>
<evidence type="ECO:0000256" key="5">
    <source>
        <dbReference type="ARBA" id="ARBA00062515"/>
    </source>
</evidence>
<feature type="chain" id="PRO_5030803910" evidence="7">
    <location>
        <begin position="26"/>
        <end position="262"/>
    </location>
</feature>
<feature type="signal peptide" evidence="7">
    <location>
        <begin position="1"/>
        <end position="25"/>
    </location>
</feature>
<evidence type="ECO:0000256" key="2">
    <source>
        <dbReference type="ARBA" id="ARBA00022505"/>
    </source>
</evidence>
<evidence type="ECO:0000256" key="4">
    <source>
        <dbReference type="ARBA" id="ARBA00022729"/>
    </source>
</evidence>
<keyword evidence="3 6" id="KW-0479">Metal-binding</keyword>
<dbReference type="InterPro" id="IPR005950">
    <property type="entry name" value="ModA"/>
</dbReference>
<dbReference type="SUPFAM" id="SSF53850">
    <property type="entry name" value="Periplasmic binding protein-like II"/>
    <property type="match status" value="1"/>
</dbReference>
<proteinExistence type="inferred from homology"/>
<comment type="caution">
    <text evidence="8">The sequence shown here is derived from an EMBL/GenBank/DDBJ whole genome shotgun (WGS) entry which is preliminary data.</text>
</comment>
<dbReference type="GO" id="GO:0015689">
    <property type="term" value="P:molybdate ion transport"/>
    <property type="evidence" value="ECO:0007669"/>
    <property type="project" value="InterPro"/>
</dbReference>
<feature type="binding site" evidence="6">
    <location>
        <position position="62"/>
    </location>
    <ligand>
        <name>molybdate</name>
        <dbReference type="ChEBI" id="CHEBI:36264"/>
    </ligand>
</feature>
<evidence type="ECO:0000313" key="8">
    <source>
        <dbReference type="EMBL" id="MBB2157397.1"/>
    </source>
</evidence>
<evidence type="ECO:0000256" key="7">
    <source>
        <dbReference type="SAM" id="SignalP"/>
    </source>
</evidence>
<dbReference type="AlphaFoldDB" id="A0A7W4I6Z1"/>